<name>A0A699WA47_TANCI</name>
<protein>
    <submittedName>
        <fullName evidence="1">Protein kinase, ATP binding site-containing protein</fullName>
    </submittedName>
</protein>
<dbReference type="AlphaFoldDB" id="A0A699WA47"/>
<gene>
    <name evidence="1" type="ORF">Tci_916911</name>
</gene>
<keyword evidence="1" id="KW-0808">Transferase</keyword>
<keyword evidence="1" id="KW-0418">Kinase</keyword>
<feature type="non-terminal residue" evidence="1">
    <location>
        <position position="1"/>
    </location>
</feature>
<organism evidence="1">
    <name type="scientific">Tanacetum cinerariifolium</name>
    <name type="common">Dalmatian daisy</name>
    <name type="synonym">Chrysanthemum cinerariifolium</name>
    <dbReference type="NCBI Taxonomy" id="118510"/>
    <lineage>
        <taxon>Eukaryota</taxon>
        <taxon>Viridiplantae</taxon>
        <taxon>Streptophyta</taxon>
        <taxon>Embryophyta</taxon>
        <taxon>Tracheophyta</taxon>
        <taxon>Spermatophyta</taxon>
        <taxon>Magnoliopsida</taxon>
        <taxon>eudicotyledons</taxon>
        <taxon>Gunneridae</taxon>
        <taxon>Pentapetalae</taxon>
        <taxon>asterids</taxon>
        <taxon>campanulids</taxon>
        <taxon>Asterales</taxon>
        <taxon>Asteraceae</taxon>
        <taxon>Asteroideae</taxon>
        <taxon>Anthemideae</taxon>
        <taxon>Anthemidinae</taxon>
        <taxon>Tanacetum</taxon>
    </lineage>
</organism>
<accession>A0A699WA47</accession>
<evidence type="ECO:0000313" key="1">
    <source>
        <dbReference type="EMBL" id="GFD44942.1"/>
    </source>
</evidence>
<proteinExistence type="predicted"/>
<dbReference type="GO" id="GO:0016301">
    <property type="term" value="F:kinase activity"/>
    <property type="evidence" value="ECO:0007669"/>
    <property type="project" value="UniProtKB-KW"/>
</dbReference>
<sequence length="133" mass="15202">SGMLVYHNRSIGDGQPQNLTNLVRHYYDDGLESLIDPSIRDHIADRSFRVFMEIAFKCISFNLKFAFFGRREEWKWSEVVDFGLQPWRVLGTTTVYENLSLAATLALADVGVSMLWAAQQNLNLGSLRLYLAL</sequence>
<dbReference type="EMBL" id="BKCJ011635588">
    <property type="protein sequence ID" value="GFD44942.1"/>
    <property type="molecule type" value="Genomic_DNA"/>
</dbReference>
<reference evidence="1" key="1">
    <citation type="journal article" date="2019" name="Sci. Rep.">
        <title>Draft genome of Tanacetum cinerariifolium, the natural source of mosquito coil.</title>
        <authorList>
            <person name="Yamashiro T."/>
            <person name="Shiraishi A."/>
            <person name="Satake H."/>
            <person name="Nakayama K."/>
        </authorList>
    </citation>
    <scope>NUCLEOTIDE SEQUENCE</scope>
</reference>
<comment type="caution">
    <text evidence="1">The sequence shown here is derived from an EMBL/GenBank/DDBJ whole genome shotgun (WGS) entry which is preliminary data.</text>
</comment>